<dbReference type="PANTHER" id="PTHR38045">
    <property type="entry name" value="CHROMOSOME 1, WHOLE GENOME SHOTGUN SEQUENCE"/>
    <property type="match status" value="1"/>
</dbReference>
<dbReference type="PANTHER" id="PTHR38045:SF1">
    <property type="entry name" value="HEPARINASE II_III-LIKE PROTEIN"/>
    <property type="match status" value="1"/>
</dbReference>
<evidence type="ECO:0000259" key="5">
    <source>
        <dbReference type="PROSITE" id="PS50022"/>
    </source>
</evidence>
<dbReference type="EMBL" id="JAWDIS010000001">
    <property type="protein sequence ID" value="MDU0366400.1"/>
    <property type="molecule type" value="Genomic_DNA"/>
</dbReference>
<dbReference type="InterPro" id="IPR008964">
    <property type="entry name" value="Invasin/intimin_cell_adhesion"/>
</dbReference>
<dbReference type="Gene3D" id="2.60.40.1080">
    <property type="match status" value="2"/>
</dbReference>
<dbReference type="InterPro" id="IPR008979">
    <property type="entry name" value="Galactose-bd-like_sf"/>
</dbReference>
<name>A0ABU3T4U4_9MICO</name>
<evidence type="ECO:0000256" key="1">
    <source>
        <dbReference type="ARBA" id="ARBA00004196"/>
    </source>
</evidence>
<evidence type="ECO:0000313" key="6">
    <source>
        <dbReference type="EMBL" id="MDU0366400.1"/>
    </source>
</evidence>
<dbReference type="RefSeq" id="WP_315993633.1">
    <property type="nucleotide sequence ID" value="NZ_JAWDIS010000001.1"/>
</dbReference>
<dbReference type="SUPFAM" id="SSF49373">
    <property type="entry name" value="Invasin/intimin cell-adhesion fragments"/>
    <property type="match status" value="2"/>
</dbReference>
<dbReference type="Pfam" id="PF24517">
    <property type="entry name" value="CBM96"/>
    <property type="match status" value="2"/>
</dbReference>
<protein>
    <submittedName>
        <fullName evidence="6">DNRLRE domain-containing protein</fullName>
    </submittedName>
</protein>
<keyword evidence="4" id="KW-0732">Signal</keyword>
<dbReference type="PROSITE" id="PS50022">
    <property type="entry name" value="FA58C_3"/>
    <property type="match status" value="1"/>
</dbReference>
<dbReference type="Gene3D" id="2.70.98.70">
    <property type="match status" value="1"/>
</dbReference>
<dbReference type="InterPro" id="IPR000421">
    <property type="entry name" value="FA58C"/>
</dbReference>
<accession>A0ABU3T4U4</accession>
<evidence type="ECO:0000256" key="3">
    <source>
        <dbReference type="ARBA" id="ARBA00022525"/>
    </source>
</evidence>
<keyword evidence="7" id="KW-1185">Reference proteome</keyword>
<dbReference type="SUPFAM" id="SSF49785">
    <property type="entry name" value="Galactose-binding domain-like"/>
    <property type="match status" value="1"/>
</dbReference>
<evidence type="ECO:0000256" key="2">
    <source>
        <dbReference type="ARBA" id="ARBA00004613"/>
    </source>
</evidence>
<dbReference type="Proteomes" id="UP001263371">
    <property type="component" value="Unassembled WGS sequence"/>
</dbReference>
<sequence length="1415" mass="149519">MNSQDVRRGSRVMAIGVAFSLLIGLVAPVGAATAAGIGSISAAQVTTAHPRLLADGSRFSLLKSQIASDDWSARTYAGVVSAADALLTKPVLTYTKPDGIKILDTSREMVERAYTLGMAWQVSKDAKYAERLWKDLDAVTRFGDWNPDHFLDTAEMTHGVAIGYDWLYSYWSSGRRSQLSRAIVELGLKPAFPVFDAAEGSNGPYAHGGNWARNNNNWNIVINSGLTVGAIAVAQDDPATSSKILAAAITSVQRGIGTYANGGGYAEGLSYWDYATRYLVVMLQGLRSATGGDVGLSSLPGLDVTGLFPIYMSSPSGDRFNFGDSERGVSRGPVLAGLGNVYNNASFRYAGIDEGRGGNSVQRLLWYEPGKTSASPTAAALPMDRNFPNAAVASFRSSWSDPNATFVGFRNGSLPDASHQHLDAGTFNLDALGQNWATELGKDDYGLSGYFDEGTSGSRWDYYRLAAEGQNTLVINPYKPRPTTLATTPAARFESNVTSAFSIADLSALYPGDVTSWKRGVKLFDGRQQVIVQDEIRSSKPVEALWSMHTAAAIQIAGDGRSATLTSNGKQLLARIISQSATATFVDTAAAPLPTSPHPAQQNGNSGIRKLAIQVSTKGNTTLAVQFTPLTSGLSAPSSAGIVALDDWKLEAQGSSRAQGIRVGGTELSGFSPNTLAYTTQWDPASAVPTVAAYKSGATVASRLPTSIPGVATTTITEPGKTPTTYRVLIERGPMTIKSAAATRTTEGSPAMTFDGDPATYWTTWLDNSITYTLDQPRSIKSLQIDWRANRSRHTKFEVQTSWNGSTWITRYDGAYDGSTGSQLIIPTTSASSKWVRIIGHGDQGTDPKTSISEIKLYSYAVTVPSVAPAVSRLDSVGVTGVPATMTKAQTASMAFAAKRADGRSIDPASLTSVRYLSGNPAVARVSDSGVVTALAAGETSIGVVVTMAGVTASAYAVVKVDDPQRVRIYPDADAWVRGGTSAGTNYAKDTQLAVKPANTGSTDESYTRLAYMGFDISALRGKEISSAILTTTAAVTEPSADRARVDAHAVEGTWTESGLTFSNRPSLGATVGSTAVDTTFAERQTDITSYAASKAAAKADRLSLGFTQDGPFLTGKPVITQIKSRESSTPAYIDVVLKPEPATRLAPYLSTVELSGVGPTVGLDTTPQLSVTAKSTTGESIPSSALQMTYSSSDPAVVEVDGSGVCKPRAVGAATVSVEVTTNGSTLTQKVDVTVTDPLKVRLFSSGDAYVRGGDVADTNYASETKMPVKPTTGGSTDESYTRLTYMGFDISGLKGKKIASATLSLNAAITEATGDRARLDVRAVQGAWSETEVTYRNRPEMLAPVGGVEVGRTFDYRTIDISDHLRELLAADSSSMSLGFTEDAPFLTPKPVIVQVRSRESAAPPYLDIVFAP</sequence>
<dbReference type="Gene3D" id="1.50.10.100">
    <property type="entry name" value="Chondroitin AC/alginate lyase"/>
    <property type="match status" value="1"/>
</dbReference>
<comment type="subcellular location">
    <subcellularLocation>
        <location evidence="1">Cell envelope</location>
    </subcellularLocation>
    <subcellularLocation>
        <location evidence="2">Secreted</location>
    </subcellularLocation>
</comment>
<evidence type="ECO:0000313" key="7">
    <source>
        <dbReference type="Proteomes" id="UP001263371"/>
    </source>
</evidence>
<dbReference type="InterPro" id="IPR008929">
    <property type="entry name" value="Chondroitin_lyas"/>
</dbReference>
<dbReference type="NCBIfam" id="NF033679">
    <property type="entry name" value="DNRLRE_dom"/>
    <property type="match status" value="2"/>
</dbReference>
<comment type="caution">
    <text evidence="6">The sequence shown here is derived from an EMBL/GenBank/DDBJ whole genome shotgun (WGS) entry which is preliminary data.</text>
</comment>
<reference evidence="6 7" key="1">
    <citation type="submission" date="2023-09" db="EMBL/GenBank/DDBJ databases">
        <title>Microbacterium fusihabitans sp. nov., Microbacterium phycihabitans sp. nov., and Microbacterium cervinum sp. nov., isolated from dried seaweeds of beach.</title>
        <authorList>
            <person name="Lee S.D."/>
        </authorList>
    </citation>
    <scope>NUCLEOTIDE SEQUENCE [LARGE SCALE GENOMIC DNA]</scope>
    <source>
        <strain evidence="6 7">KSW4-17</strain>
    </source>
</reference>
<dbReference type="InterPro" id="IPR012480">
    <property type="entry name" value="Hepar_II_III_C"/>
</dbReference>
<dbReference type="Pfam" id="PF07940">
    <property type="entry name" value="Hepar_II_III_C"/>
    <property type="match status" value="1"/>
</dbReference>
<dbReference type="Pfam" id="PF00754">
    <property type="entry name" value="F5_F8_type_C"/>
    <property type="match status" value="1"/>
</dbReference>
<organism evidence="6 7">
    <name type="scientific">Microbacterium galbum</name>
    <dbReference type="NCBI Taxonomy" id="3075994"/>
    <lineage>
        <taxon>Bacteria</taxon>
        <taxon>Bacillati</taxon>
        <taxon>Actinomycetota</taxon>
        <taxon>Actinomycetes</taxon>
        <taxon>Micrococcales</taxon>
        <taxon>Microbacteriaceae</taxon>
        <taxon>Microbacterium</taxon>
    </lineage>
</organism>
<dbReference type="SUPFAM" id="SSF48230">
    <property type="entry name" value="Chondroitin AC/alginate lyase"/>
    <property type="match status" value="1"/>
</dbReference>
<gene>
    <name evidence="6" type="ORF">RWH45_04170</name>
</gene>
<feature type="domain" description="F5/8 type C" evidence="5">
    <location>
        <begin position="714"/>
        <end position="860"/>
    </location>
</feature>
<proteinExistence type="predicted"/>
<dbReference type="InterPro" id="IPR055372">
    <property type="entry name" value="CBM96"/>
</dbReference>
<keyword evidence="3" id="KW-0964">Secreted</keyword>
<dbReference type="Gene3D" id="2.60.120.260">
    <property type="entry name" value="Galactose-binding domain-like"/>
    <property type="match status" value="1"/>
</dbReference>
<evidence type="ECO:0000256" key="4">
    <source>
        <dbReference type="ARBA" id="ARBA00022729"/>
    </source>
</evidence>